<proteinExistence type="predicted"/>
<feature type="non-terminal residue" evidence="1">
    <location>
        <position position="178"/>
    </location>
</feature>
<dbReference type="Proteomes" id="UP000789342">
    <property type="component" value="Unassembled WGS sequence"/>
</dbReference>
<dbReference type="EMBL" id="CAJVPV010007976">
    <property type="protein sequence ID" value="CAG8625098.1"/>
    <property type="molecule type" value="Genomic_DNA"/>
</dbReference>
<comment type="caution">
    <text evidence="1">The sequence shown here is derived from an EMBL/GenBank/DDBJ whole genome shotgun (WGS) entry which is preliminary data.</text>
</comment>
<sequence>SKQSVPITPFLNVPSQMYTFCADNAIEQLVLGDDEHIRIRIDHGPGDGMFSRNYYKIVSTARYYSSLSNQSYYRKSLKKLNFPPTVQCTLRIIEIDVLCDLSNNSLDDFCSTLFASPESSKRANLLFVIVLFEITRGFCDDVYKGALRPVRAEENMASIISRYLLLTLPSSLISRSWC</sequence>
<dbReference type="AlphaFoldDB" id="A0A9N9D708"/>
<evidence type="ECO:0000313" key="2">
    <source>
        <dbReference type="Proteomes" id="UP000789342"/>
    </source>
</evidence>
<keyword evidence="2" id="KW-1185">Reference proteome</keyword>
<name>A0A9N9D708_9GLOM</name>
<organism evidence="1 2">
    <name type="scientific">Acaulospora morrowiae</name>
    <dbReference type="NCBI Taxonomy" id="94023"/>
    <lineage>
        <taxon>Eukaryota</taxon>
        <taxon>Fungi</taxon>
        <taxon>Fungi incertae sedis</taxon>
        <taxon>Mucoromycota</taxon>
        <taxon>Glomeromycotina</taxon>
        <taxon>Glomeromycetes</taxon>
        <taxon>Diversisporales</taxon>
        <taxon>Acaulosporaceae</taxon>
        <taxon>Acaulospora</taxon>
    </lineage>
</organism>
<accession>A0A9N9D708</accession>
<protein>
    <submittedName>
        <fullName evidence="1">8326_t:CDS:1</fullName>
    </submittedName>
</protein>
<evidence type="ECO:0000313" key="1">
    <source>
        <dbReference type="EMBL" id="CAG8625098.1"/>
    </source>
</evidence>
<reference evidence="1" key="1">
    <citation type="submission" date="2021-06" db="EMBL/GenBank/DDBJ databases">
        <authorList>
            <person name="Kallberg Y."/>
            <person name="Tangrot J."/>
            <person name="Rosling A."/>
        </authorList>
    </citation>
    <scope>NUCLEOTIDE SEQUENCE</scope>
    <source>
        <strain evidence="1">CL551</strain>
    </source>
</reference>
<gene>
    <name evidence="1" type="ORF">AMORRO_LOCUS8836</name>
</gene>